<evidence type="ECO:0000313" key="2">
    <source>
        <dbReference type="Proteomes" id="UP000309130"/>
    </source>
</evidence>
<dbReference type="EMBL" id="MK618717">
    <property type="protein sequence ID" value="QBQ72365.1"/>
    <property type="molecule type" value="Genomic_DNA"/>
</dbReference>
<protein>
    <submittedName>
        <fullName evidence="1">Uncharacterized protein</fullName>
    </submittedName>
</protein>
<name>A0A482MG18_9CAUD</name>
<keyword evidence="2" id="KW-1185">Reference proteome</keyword>
<organism evidence="1 2">
    <name type="scientific">Serratia phage MTx</name>
    <dbReference type="NCBI Taxonomy" id="2557553"/>
    <lineage>
        <taxon>Viruses</taxon>
        <taxon>Duplodnaviria</taxon>
        <taxon>Heunggongvirae</taxon>
        <taxon>Uroviricota</taxon>
        <taxon>Caudoviricetes</taxon>
        <taxon>Lindbergviridae</taxon>
        <taxon>Myosmarvirus</taxon>
        <taxon>Myosmarvirus MTx</taxon>
    </lineage>
</organism>
<accession>A0A482MG18</accession>
<reference evidence="2" key="1">
    <citation type="submission" date="2019-03" db="EMBL/GenBank/DDBJ databases">
        <title>Complete Genome Sequence of Serratia marcescens Myophage MTx.</title>
        <authorList>
            <person name="Graham K."/>
            <person name="Freeman M."/>
            <person name="Newkirk H."/>
            <person name="Liu M."/>
            <person name="Ramsey J."/>
            <person name="Cahill J."/>
        </authorList>
    </citation>
    <scope>NUCLEOTIDE SEQUENCE [LARGE SCALE GENOMIC DNA]</scope>
</reference>
<sequence>MKSLVPFIIVVIAALFLCTAADASNVISPKYSSVDVAVRSSSAYYTESQQPTVSVFCKAEIRNDSNFLWYVSNSLCVRNKNDKMEAYFFIDKKVNKGKEIKARFQYNLRDGQTLYREYLLFPDKASGDVLFLIHDEDVAEFMRLSRESAIVKVTYNTSPTESESAFFPM</sequence>
<proteinExistence type="predicted"/>
<evidence type="ECO:0000313" key="1">
    <source>
        <dbReference type="EMBL" id="QBQ72365.1"/>
    </source>
</evidence>
<dbReference type="Proteomes" id="UP000309130">
    <property type="component" value="Segment"/>
</dbReference>
<gene>
    <name evidence="1" type="ORF">CPT_MTx_059</name>
</gene>